<evidence type="ECO:0000313" key="2">
    <source>
        <dbReference type="EMBL" id="CAB3249383.1"/>
    </source>
</evidence>
<comment type="caution">
    <text evidence="2">The sequence shown here is derived from an EMBL/GenBank/DDBJ whole genome shotgun (WGS) entry which is preliminary data.</text>
</comment>
<sequence>MATHGAGARGALRKSVRAASGAVCARLCATPRSVKAPGRVNFDNTVRCPIYRYRSDGHSNVVDQRYDRKRLTHTPRAPARHSPLHTYYNVLPTGYLTQNPHDSNIYLARHRIGLTEGSREVPFTMVNFRYRTIP</sequence>
<evidence type="ECO:0000313" key="3">
    <source>
        <dbReference type="Proteomes" id="UP000494106"/>
    </source>
</evidence>
<dbReference type="AlphaFoldDB" id="A0A8S1AQR6"/>
<protein>
    <submittedName>
        <fullName evidence="2">Uncharacterized protein</fullName>
    </submittedName>
</protein>
<dbReference type="Proteomes" id="UP000494106">
    <property type="component" value="Unassembled WGS sequence"/>
</dbReference>
<keyword evidence="3" id="KW-1185">Reference proteome</keyword>
<dbReference type="OrthoDB" id="7414925at2759"/>
<organism evidence="2 4">
    <name type="scientific">Arctia plantaginis</name>
    <name type="common">Wood tiger moth</name>
    <name type="synonym">Phalaena plantaginis</name>
    <dbReference type="NCBI Taxonomy" id="874455"/>
    <lineage>
        <taxon>Eukaryota</taxon>
        <taxon>Metazoa</taxon>
        <taxon>Ecdysozoa</taxon>
        <taxon>Arthropoda</taxon>
        <taxon>Hexapoda</taxon>
        <taxon>Insecta</taxon>
        <taxon>Pterygota</taxon>
        <taxon>Neoptera</taxon>
        <taxon>Endopterygota</taxon>
        <taxon>Lepidoptera</taxon>
        <taxon>Glossata</taxon>
        <taxon>Ditrysia</taxon>
        <taxon>Noctuoidea</taxon>
        <taxon>Erebidae</taxon>
        <taxon>Arctiinae</taxon>
        <taxon>Arctia</taxon>
    </lineage>
</organism>
<dbReference type="EMBL" id="CADEBD010000344">
    <property type="protein sequence ID" value="CAB3249383.1"/>
    <property type="molecule type" value="Genomic_DNA"/>
</dbReference>
<evidence type="ECO:0000313" key="1">
    <source>
        <dbReference type="EMBL" id="CAB3248881.1"/>
    </source>
</evidence>
<proteinExistence type="predicted"/>
<dbReference type="EMBL" id="CADEBC010000535">
    <property type="protein sequence ID" value="CAB3248881.1"/>
    <property type="molecule type" value="Genomic_DNA"/>
</dbReference>
<name>A0A8S1AQR6_ARCPL</name>
<accession>A0A8S1AQR6</accession>
<gene>
    <name evidence="1" type="ORF">APLA_LOCUS11910</name>
    <name evidence="2" type="ORF">APLA_LOCUS12839</name>
</gene>
<reference evidence="3 4" key="1">
    <citation type="submission" date="2020-04" db="EMBL/GenBank/DDBJ databases">
        <authorList>
            <person name="Wallbank WR R."/>
            <person name="Pardo Diaz C."/>
            <person name="Kozak K."/>
            <person name="Martin S."/>
            <person name="Jiggins C."/>
            <person name="Moest M."/>
            <person name="Warren A I."/>
            <person name="Byers J.R.P. K."/>
            <person name="Montejo-Kovacevich G."/>
            <person name="Yen C E."/>
        </authorList>
    </citation>
    <scope>NUCLEOTIDE SEQUENCE [LARGE SCALE GENOMIC DNA]</scope>
</reference>
<evidence type="ECO:0000313" key="4">
    <source>
        <dbReference type="Proteomes" id="UP000494256"/>
    </source>
</evidence>
<dbReference type="Proteomes" id="UP000494256">
    <property type="component" value="Unassembled WGS sequence"/>
</dbReference>